<evidence type="ECO:0000313" key="4">
    <source>
        <dbReference type="EMBL" id="KAL2468876.1"/>
    </source>
</evidence>
<keyword evidence="2 3" id="KW-0472">Membrane</keyword>
<proteinExistence type="predicted"/>
<evidence type="ECO:0000313" key="5">
    <source>
        <dbReference type="Proteomes" id="UP001604277"/>
    </source>
</evidence>
<gene>
    <name evidence="4" type="ORF">Fot_50452</name>
</gene>
<evidence type="ECO:0000256" key="3">
    <source>
        <dbReference type="SAM" id="Phobius"/>
    </source>
</evidence>
<accession>A0ABD1PY60</accession>
<protein>
    <submittedName>
        <fullName evidence="4">NDR1/HIN1-like protein 12</fullName>
    </submittedName>
</protein>
<dbReference type="EMBL" id="JBFOLJ010000016">
    <property type="protein sequence ID" value="KAL2468876.1"/>
    <property type="molecule type" value="Genomic_DNA"/>
</dbReference>
<dbReference type="GO" id="GO:0016020">
    <property type="term" value="C:membrane"/>
    <property type="evidence" value="ECO:0007669"/>
    <property type="project" value="UniProtKB-SubCell"/>
</dbReference>
<sequence>MTEDDLKKHPPQRRPFASRYAIRDRRRALSTFIVIFLVLAGITALIVWLVYRPHEPKFKVVSLAIYDLNFTSPPFMSTSMQFTVVTRNPNKRVSFFYDQLSAFVSYKNQVRYKGGAIRTRHHGIHVKCDVFAGFKKGFTGQVPLLGSSECQVDWLEDIMFTGEVAKHD</sequence>
<comment type="subcellular location">
    <subcellularLocation>
        <location evidence="1">Membrane</location>
    </subcellularLocation>
</comment>
<comment type="caution">
    <text evidence="4">The sequence shown here is derived from an EMBL/GenBank/DDBJ whole genome shotgun (WGS) entry which is preliminary data.</text>
</comment>
<keyword evidence="3" id="KW-1133">Transmembrane helix</keyword>
<dbReference type="PANTHER" id="PTHR31415:SF9">
    <property type="entry name" value="OS05G0367900 PROTEIN"/>
    <property type="match status" value="1"/>
</dbReference>
<dbReference type="PANTHER" id="PTHR31415">
    <property type="entry name" value="OS05G0367900 PROTEIN"/>
    <property type="match status" value="1"/>
</dbReference>
<name>A0ABD1PY60_9LAMI</name>
<dbReference type="Proteomes" id="UP001604277">
    <property type="component" value="Unassembled WGS sequence"/>
</dbReference>
<evidence type="ECO:0000256" key="2">
    <source>
        <dbReference type="ARBA" id="ARBA00023136"/>
    </source>
</evidence>
<feature type="transmembrane region" description="Helical" evidence="3">
    <location>
        <begin position="28"/>
        <end position="51"/>
    </location>
</feature>
<dbReference type="AlphaFoldDB" id="A0ABD1PY60"/>
<dbReference type="InterPro" id="IPR044839">
    <property type="entry name" value="NDR1-like"/>
</dbReference>
<evidence type="ECO:0000256" key="1">
    <source>
        <dbReference type="ARBA" id="ARBA00004370"/>
    </source>
</evidence>
<keyword evidence="3" id="KW-0812">Transmembrane</keyword>
<reference evidence="5" key="1">
    <citation type="submission" date="2024-07" db="EMBL/GenBank/DDBJ databases">
        <title>Two chromosome-level genome assemblies of Korean endemic species Abeliophyllum distichum and Forsythia ovata (Oleaceae).</title>
        <authorList>
            <person name="Jang H."/>
        </authorList>
    </citation>
    <scope>NUCLEOTIDE SEQUENCE [LARGE SCALE GENOMIC DNA]</scope>
</reference>
<keyword evidence="5" id="KW-1185">Reference proteome</keyword>
<organism evidence="4 5">
    <name type="scientific">Forsythia ovata</name>
    <dbReference type="NCBI Taxonomy" id="205694"/>
    <lineage>
        <taxon>Eukaryota</taxon>
        <taxon>Viridiplantae</taxon>
        <taxon>Streptophyta</taxon>
        <taxon>Embryophyta</taxon>
        <taxon>Tracheophyta</taxon>
        <taxon>Spermatophyta</taxon>
        <taxon>Magnoliopsida</taxon>
        <taxon>eudicotyledons</taxon>
        <taxon>Gunneridae</taxon>
        <taxon>Pentapetalae</taxon>
        <taxon>asterids</taxon>
        <taxon>lamiids</taxon>
        <taxon>Lamiales</taxon>
        <taxon>Oleaceae</taxon>
        <taxon>Forsythieae</taxon>
        <taxon>Forsythia</taxon>
    </lineage>
</organism>